<evidence type="ECO:0000313" key="2">
    <source>
        <dbReference type="Proteomes" id="UP000019678"/>
    </source>
</evidence>
<dbReference type="Proteomes" id="UP000019678">
    <property type="component" value="Unassembled WGS sequence"/>
</dbReference>
<gene>
    <name evidence="1" type="ORF">CAP_6986</name>
</gene>
<sequence>MRQASAAPVTGAAAVRSRVSPTPVLPHVAPVGPAAAAASNDDPALVTALPLPLPSPSTPFALPAPPAPSAEPVSLPGGALPEEALSMRFTLLPGVTLPPGVKEKVTRIADGYFRRTGKPLVVTSGVRDAVSQADAMYDLFRLGADVDTLYRNKGALREIQRAYNAGRAASRPEGVVVAAMGEVIRRQVESGVYISAHLRSGAVDVRNRDMSLSEKRALLDAVLEVGGVTALEETRPPHYHLQVD</sequence>
<proteinExistence type="predicted"/>
<comment type="caution">
    <text evidence="1">The sequence shown here is derived from an EMBL/GenBank/DDBJ whole genome shotgun (WGS) entry which is preliminary data.</text>
</comment>
<reference evidence="1 2" key="1">
    <citation type="submission" date="2013-05" db="EMBL/GenBank/DDBJ databases">
        <title>Genome assembly of Chondromyces apiculatus DSM 436.</title>
        <authorList>
            <person name="Sharma G."/>
            <person name="Khatri I."/>
            <person name="Kaur C."/>
            <person name="Mayilraj S."/>
            <person name="Subramanian S."/>
        </authorList>
    </citation>
    <scope>NUCLEOTIDE SEQUENCE [LARGE SCALE GENOMIC DNA]</scope>
    <source>
        <strain evidence="1 2">DSM 436</strain>
    </source>
</reference>
<accession>A0A017TFE5</accession>
<organism evidence="1 2">
    <name type="scientific">Chondromyces apiculatus DSM 436</name>
    <dbReference type="NCBI Taxonomy" id="1192034"/>
    <lineage>
        <taxon>Bacteria</taxon>
        <taxon>Pseudomonadati</taxon>
        <taxon>Myxococcota</taxon>
        <taxon>Polyangia</taxon>
        <taxon>Polyangiales</taxon>
        <taxon>Polyangiaceae</taxon>
        <taxon>Chondromyces</taxon>
    </lineage>
</organism>
<dbReference type="AlphaFoldDB" id="A0A017TFE5"/>
<name>A0A017TFE5_9BACT</name>
<protein>
    <submittedName>
        <fullName evidence="1">Very large tegument protein</fullName>
    </submittedName>
</protein>
<dbReference type="EMBL" id="ASRX01000006">
    <property type="protein sequence ID" value="EYF07964.1"/>
    <property type="molecule type" value="Genomic_DNA"/>
</dbReference>
<evidence type="ECO:0000313" key="1">
    <source>
        <dbReference type="EMBL" id="EYF07964.1"/>
    </source>
</evidence>
<keyword evidence="2" id="KW-1185">Reference proteome</keyword>